<organism evidence="2 3">
    <name type="scientific">Mycobacterium basiliense</name>
    <dbReference type="NCBI Taxonomy" id="2094119"/>
    <lineage>
        <taxon>Bacteria</taxon>
        <taxon>Bacillati</taxon>
        <taxon>Actinomycetota</taxon>
        <taxon>Actinomycetes</taxon>
        <taxon>Mycobacteriales</taxon>
        <taxon>Mycobacteriaceae</taxon>
        <taxon>Mycobacterium</taxon>
    </lineage>
</organism>
<keyword evidence="3" id="KW-1185">Reference proteome</keyword>
<dbReference type="Proteomes" id="UP000269998">
    <property type="component" value="Chromosome"/>
</dbReference>
<sequence>MAKRTCASCGNGFLGRAGAKYCSPACRQRARRAGGGDNCDNAVDKCDTDVTDTAVATRAPRRKRAPAAGHCPEAVALLERLDSELAENANVLGKALKWSASETAILELVADTIDRRGELQRLYESTKDDKLRLKLAGELRLIEAALSRLLAKIKTDLPEPPSRTSRKAQAAARTRWDRAQN</sequence>
<gene>
    <name evidence="2" type="ORF">MB901379_03583</name>
</gene>
<feature type="region of interest" description="Disordered" evidence="1">
    <location>
        <begin position="156"/>
        <end position="181"/>
    </location>
</feature>
<protein>
    <submittedName>
        <fullName evidence="2">Uncharacterized protein</fullName>
    </submittedName>
</protein>
<accession>A0A3S4CDT4</accession>
<evidence type="ECO:0000313" key="2">
    <source>
        <dbReference type="EMBL" id="VDM89990.1"/>
    </source>
</evidence>
<evidence type="ECO:0000256" key="1">
    <source>
        <dbReference type="SAM" id="MobiDB-lite"/>
    </source>
</evidence>
<dbReference type="EMBL" id="LR130759">
    <property type="protein sequence ID" value="VDM89990.1"/>
    <property type="molecule type" value="Genomic_DNA"/>
</dbReference>
<dbReference type="OrthoDB" id="4740156at2"/>
<proteinExistence type="predicted"/>
<dbReference type="AlphaFoldDB" id="A0A3S4CDT4"/>
<reference evidence="3" key="1">
    <citation type="submission" date="2018-02" db="EMBL/GenBank/DDBJ databases">
        <authorList>
            <person name="Seth-Smith MB H."/>
            <person name="Seth-Smith H."/>
        </authorList>
    </citation>
    <scope>NUCLEOTIDE SEQUENCE [LARGE SCALE GENOMIC DNA]</scope>
</reference>
<dbReference type="KEGG" id="mbai:MB901379_03583"/>
<evidence type="ECO:0000313" key="3">
    <source>
        <dbReference type="Proteomes" id="UP000269998"/>
    </source>
</evidence>
<name>A0A3S4CDT4_9MYCO</name>